<reference evidence="3" key="1">
    <citation type="journal article" date="2019" name="Int. J. Syst. Evol. Microbiol.">
        <title>The Global Catalogue of Microorganisms (GCM) 10K type strain sequencing project: providing services to taxonomists for standard genome sequencing and annotation.</title>
        <authorList>
            <consortium name="The Broad Institute Genomics Platform"/>
            <consortium name="The Broad Institute Genome Sequencing Center for Infectious Disease"/>
            <person name="Wu L."/>
            <person name="Ma J."/>
        </authorList>
    </citation>
    <scope>NUCLEOTIDE SEQUENCE [LARGE SCALE GENOMIC DNA]</scope>
    <source>
        <strain evidence="3">JCM 18324</strain>
    </source>
</reference>
<comment type="caution">
    <text evidence="2">The sequence shown here is derived from an EMBL/GenBank/DDBJ whole genome shotgun (WGS) entry which is preliminary data.</text>
</comment>
<gene>
    <name evidence="2" type="ORF">GCM10023329_40480</name>
</gene>
<dbReference type="Proteomes" id="UP001501147">
    <property type="component" value="Unassembled WGS sequence"/>
</dbReference>
<organism evidence="2 3">
    <name type="scientific">Streptomyces sanyensis</name>
    <dbReference type="NCBI Taxonomy" id="568869"/>
    <lineage>
        <taxon>Bacteria</taxon>
        <taxon>Bacillati</taxon>
        <taxon>Actinomycetota</taxon>
        <taxon>Actinomycetes</taxon>
        <taxon>Kitasatosporales</taxon>
        <taxon>Streptomycetaceae</taxon>
        <taxon>Streptomyces</taxon>
    </lineage>
</organism>
<keyword evidence="3" id="KW-1185">Reference proteome</keyword>
<dbReference type="EMBL" id="BAABJV010000011">
    <property type="protein sequence ID" value="GAA4785721.1"/>
    <property type="molecule type" value="Genomic_DNA"/>
</dbReference>
<feature type="signal peptide" evidence="1">
    <location>
        <begin position="1"/>
        <end position="32"/>
    </location>
</feature>
<sequence length="118" mass="12143">MRAGDSKRYLAYLAAIAAGLSTPVFVGGAAQAATGTAGTVTVSESARTALAQAVQADQEAVSADGLFGQHNQTYNETYNEVINPPYLQYGKPFLQPHTAGEAGATAAAPLSRILDELS</sequence>
<evidence type="ECO:0000313" key="3">
    <source>
        <dbReference type="Proteomes" id="UP001501147"/>
    </source>
</evidence>
<name>A0ABP9AVM4_9ACTN</name>
<protein>
    <recommendedName>
        <fullName evidence="4">Secreted protein</fullName>
    </recommendedName>
</protein>
<evidence type="ECO:0000313" key="2">
    <source>
        <dbReference type="EMBL" id="GAA4785721.1"/>
    </source>
</evidence>
<keyword evidence="1" id="KW-0732">Signal</keyword>
<feature type="chain" id="PRO_5045667386" description="Secreted protein" evidence="1">
    <location>
        <begin position="33"/>
        <end position="118"/>
    </location>
</feature>
<proteinExistence type="predicted"/>
<evidence type="ECO:0000256" key="1">
    <source>
        <dbReference type="SAM" id="SignalP"/>
    </source>
</evidence>
<dbReference type="RefSeq" id="WP_345614825.1">
    <property type="nucleotide sequence ID" value="NZ_BAABJV010000011.1"/>
</dbReference>
<evidence type="ECO:0008006" key="4">
    <source>
        <dbReference type="Google" id="ProtNLM"/>
    </source>
</evidence>
<accession>A0ABP9AVM4</accession>